<dbReference type="InterPro" id="IPR027417">
    <property type="entry name" value="P-loop_NTPase"/>
</dbReference>
<dbReference type="InterPro" id="IPR017871">
    <property type="entry name" value="ABC_transporter-like_CS"/>
</dbReference>
<evidence type="ECO:0000259" key="5">
    <source>
        <dbReference type="PROSITE" id="PS50893"/>
    </source>
</evidence>
<dbReference type="CDD" id="cd03257">
    <property type="entry name" value="ABC_NikE_OppD_transporters"/>
    <property type="match status" value="2"/>
</dbReference>
<organism evidence="6">
    <name type="scientific">hydrothermal vent metagenome</name>
    <dbReference type="NCBI Taxonomy" id="652676"/>
    <lineage>
        <taxon>unclassified sequences</taxon>
        <taxon>metagenomes</taxon>
        <taxon>ecological metagenomes</taxon>
    </lineage>
</organism>
<dbReference type="NCBIfam" id="NF008453">
    <property type="entry name" value="PRK11308.1"/>
    <property type="match status" value="2"/>
</dbReference>
<dbReference type="InterPro" id="IPR003439">
    <property type="entry name" value="ABC_transporter-like_ATP-bd"/>
</dbReference>
<dbReference type="Gene3D" id="3.40.50.300">
    <property type="entry name" value="P-loop containing nucleotide triphosphate hydrolases"/>
    <property type="match status" value="2"/>
</dbReference>
<dbReference type="GO" id="GO:0005524">
    <property type="term" value="F:ATP binding"/>
    <property type="evidence" value="ECO:0007669"/>
    <property type="project" value="UniProtKB-KW"/>
</dbReference>
<evidence type="ECO:0000256" key="2">
    <source>
        <dbReference type="ARBA" id="ARBA00022448"/>
    </source>
</evidence>
<dbReference type="GO" id="GO:0055085">
    <property type="term" value="P:transmembrane transport"/>
    <property type="evidence" value="ECO:0007669"/>
    <property type="project" value="UniProtKB-ARBA"/>
</dbReference>
<keyword evidence="3" id="KW-0547">Nucleotide-binding</keyword>
<dbReference type="InterPro" id="IPR050319">
    <property type="entry name" value="ABC_transp_ATP-bind"/>
</dbReference>
<comment type="similarity">
    <text evidence="1">Belongs to the ABC transporter superfamily.</text>
</comment>
<protein>
    <submittedName>
        <fullName evidence="6">ABC transporter, ATP-binding protein (Cluster 5, nickel/peptides/opines) / ABC transporter, ATP-binding protein (Cluster 5, nickel/peptides/opines)</fullName>
    </submittedName>
</protein>
<dbReference type="Pfam" id="PF00005">
    <property type="entry name" value="ABC_tran"/>
    <property type="match status" value="2"/>
</dbReference>
<feature type="domain" description="ABC transporter" evidence="5">
    <location>
        <begin position="321"/>
        <end position="579"/>
    </location>
</feature>
<dbReference type="Pfam" id="PF08352">
    <property type="entry name" value="oligo_HPY"/>
    <property type="match status" value="2"/>
</dbReference>
<evidence type="ECO:0000256" key="4">
    <source>
        <dbReference type="ARBA" id="ARBA00022840"/>
    </source>
</evidence>
<dbReference type="GO" id="GO:0015833">
    <property type="term" value="P:peptide transport"/>
    <property type="evidence" value="ECO:0007669"/>
    <property type="project" value="InterPro"/>
</dbReference>
<dbReference type="GO" id="GO:0016887">
    <property type="term" value="F:ATP hydrolysis activity"/>
    <property type="evidence" value="ECO:0007669"/>
    <property type="project" value="InterPro"/>
</dbReference>
<dbReference type="InterPro" id="IPR013563">
    <property type="entry name" value="Oligopep_ABC_C"/>
</dbReference>
<dbReference type="SMART" id="SM00382">
    <property type="entry name" value="AAA"/>
    <property type="match status" value="2"/>
</dbReference>
<dbReference type="AlphaFoldDB" id="A0A3B0THZ7"/>
<dbReference type="SUPFAM" id="SSF52540">
    <property type="entry name" value="P-loop containing nucleoside triphosphate hydrolases"/>
    <property type="match status" value="2"/>
</dbReference>
<evidence type="ECO:0000256" key="3">
    <source>
        <dbReference type="ARBA" id="ARBA00022741"/>
    </source>
</evidence>
<dbReference type="FunFam" id="3.40.50.300:FF:000016">
    <property type="entry name" value="Oligopeptide ABC transporter ATP-binding component"/>
    <property type="match status" value="2"/>
</dbReference>
<evidence type="ECO:0000313" key="6">
    <source>
        <dbReference type="EMBL" id="VAW14102.1"/>
    </source>
</evidence>
<keyword evidence="2" id="KW-0813">Transport</keyword>
<evidence type="ECO:0000256" key="1">
    <source>
        <dbReference type="ARBA" id="ARBA00005417"/>
    </source>
</evidence>
<dbReference type="EMBL" id="UOEM01000069">
    <property type="protein sequence ID" value="VAW14102.1"/>
    <property type="molecule type" value="Genomic_DNA"/>
</dbReference>
<keyword evidence="4 6" id="KW-0067">ATP-binding</keyword>
<proteinExistence type="inferred from homology"/>
<accession>A0A3B0THZ7</accession>
<feature type="domain" description="ABC transporter" evidence="5">
    <location>
        <begin position="5"/>
        <end position="266"/>
    </location>
</feature>
<dbReference type="PANTHER" id="PTHR43776">
    <property type="entry name" value="TRANSPORT ATP-BINDING PROTEIN"/>
    <property type="match status" value="1"/>
</dbReference>
<name>A0A3B0THZ7_9ZZZZ</name>
<dbReference type="InterPro" id="IPR003593">
    <property type="entry name" value="AAA+_ATPase"/>
</dbReference>
<gene>
    <name evidence="6" type="ORF">MNBD_ALPHA09-454</name>
</gene>
<dbReference type="PROSITE" id="PS50893">
    <property type="entry name" value="ABC_TRANSPORTER_2"/>
    <property type="match status" value="2"/>
</dbReference>
<sequence length="646" mass="69659">MTPLLSVDNLSVEFRAPEGTIRAVRGVSFRVPAGKTVALVGESGSGKSVISQAIMRILPKSGTISDGRIFFADPAAKTGAAPVDLARLDDRCDAIRAIRGGRISIIFQEPMTSLSPLHTIGDQIGEAYRLHMGASKAKALTRATEMLDLVGFHDPRRSVSAFPFELSGGLRQRAMIAMALICEPALLIADEPTTALDVTIQAQILSLIADLQKKLHMAVLIITHDLGVVANIADEVVVIYHGEIMETGVKQDIFHSPRHPYLKALLKAVPHIGMKPGERLKAIREIKPVGGSYFDGGGAKTSAKVKASTNGKASASGKMVLEVRNLVKSFGQRRGGLFAGGATERVIAVDDVSFSVLEGECVGLVGESGCGKTTTGKIIMRAMEPDSGQVLFALDGDGKLGNVFDLKDADLLDYRRKVQFMFQDPFSSLNPRMTVYDILTEPLVIHEIGNEAERAKIATELMEIVGLDPRYLRRYPHSFSGGQRQRIGIARALALKPKLLICDEPVSALDVSVQAQVLNLLKDLQAQLGLTMVFISHNLAVIDYMADRILVMCRGRLVESAPGKIFFANPKHPYTNALLAAVPKLDPDAALDFLALREGRASDPALWPAPYGLKAGEPALQVEVEPGHKVLQNRKAAEDGPQNQAI</sequence>
<dbReference type="PANTHER" id="PTHR43776:SF7">
    <property type="entry name" value="D,D-DIPEPTIDE TRANSPORT ATP-BINDING PROTEIN DDPF-RELATED"/>
    <property type="match status" value="1"/>
</dbReference>
<reference evidence="6" key="1">
    <citation type="submission" date="2018-06" db="EMBL/GenBank/DDBJ databases">
        <authorList>
            <person name="Zhirakovskaya E."/>
        </authorList>
    </citation>
    <scope>NUCLEOTIDE SEQUENCE</scope>
</reference>
<dbReference type="PROSITE" id="PS00211">
    <property type="entry name" value="ABC_TRANSPORTER_1"/>
    <property type="match status" value="1"/>
</dbReference>